<feature type="compositionally biased region" description="Polar residues" evidence="1">
    <location>
        <begin position="112"/>
        <end position="124"/>
    </location>
</feature>
<evidence type="ECO:0000313" key="3">
    <source>
        <dbReference type="Proteomes" id="UP000011910"/>
    </source>
</evidence>
<name>M7MYF1_9BACT</name>
<comment type="caution">
    <text evidence="2">The sequence shown here is derived from an EMBL/GenBank/DDBJ whole genome shotgun (WGS) entry which is preliminary data.</text>
</comment>
<evidence type="ECO:0000256" key="1">
    <source>
        <dbReference type="SAM" id="MobiDB-lite"/>
    </source>
</evidence>
<feature type="region of interest" description="Disordered" evidence="1">
    <location>
        <begin position="100"/>
        <end position="124"/>
    </location>
</feature>
<evidence type="ECO:0000313" key="2">
    <source>
        <dbReference type="EMBL" id="EMR01478.1"/>
    </source>
</evidence>
<dbReference type="OrthoDB" id="8418771at2"/>
<gene>
    <name evidence="2" type="ORF">ADICEAN_03387</name>
</gene>
<proteinExistence type="predicted"/>
<dbReference type="eggNOG" id="ENOG5032UCJ">
    <property type="taxonomic scope" value="Bacteria"/>
</dbReference>
<evidence type="ECO:0008006" key="4">
    <source>
        <dbReference type="Google" id="ProtNLM"/>
    </source>
</evidence>
<organism evidence="2 3">
    <name type="scientific">Cesiribacter andamanensis AMV16</name>
    <dbReference type="NCBI Taxonomy" id="1279009"/>
    <lineage>
        <taxon>Bacteria</taxon>
        <taxon>Pseudomonadati</taxon>
        <taxon>Bacteroidota</taxon>
        <taxon>Cytophagia</taxon>
        <taxon>Cytophagales</taxon>
        <taxon>Cesiribacteraceae</taxon>
        <taxon>Cesiribacter</taxon>
    </lineage>
</organism>
<dbReference type="Proteomes" id="UP000011910">
    <property type="component" value="Unassembled WGS sequence"/>
</dbReference>
<dbReference type="AlphaFoldDB" id="M7MYF1"/>
<dbReference type="STRING" id="1279009.ADICEAN_03387"/>
<protein>
    <recommendedName>
        <fullName evidence="4">Phosphoribosylpyrophosphate synthetase</fullName>
    </recommendedName>
</protein>
<accession>M7MYF1</accession>
<reference evidence="2 3" key="1">
    <citation type="journal article" date="2013" name="Genome Announc.">
        <title>Draft Genome Sequence of Cesiribacter andamanensis Strain AMV16T, Isolated from a Soil Sample from a Mud Volcano in the Andaman Islands, India.</title>
        <authorList>
            <person name="Shivaji S."/>
            <person name="Ara S."/>
            <person name="Begum Z."/>
            <person name="Srinivas T.N."/>
            <person name="Singh A."/>
            <person name="Kumar Pinnaka A."/>
        </authorList>
    </citation>
    <scope>NUCLEOTIDE SEQUENCE [LARGE SCALE GENOMIC DNA]</scope>
    <source>
        <strain evidence="2 3">AMV16</strain>
    </source>
</reference>
<sequence length="124" mass="14178">MGMDDKQGRMSPMLSVIEDLRNSGYTTEFFVNKGKLHDREGKQFDPSQMKIENEYRFEGQSDPEYMGILYAIADKDGTKGYISNAYGTYADTDTDDIIKRMNDVTRHETTSKPRTSPDANSNRE</sequence>
<keyword evidence="3" id="KW-1185">Reference proteome</keyword>
<dbReference type="RefSeq" id="WP_009196770.1">
    <property type="nucleotide sequence ID" value="NZ_AODQ01000112.1"/>
</dbReference>
<dbReference type="EMBL" id="AODQ01000112">
    <property type="protein sequence ID" value="EMR01478.1"/>
    <property type="molecule type" value="Genomic_DNA"/>
</dbReference>
<feature type="compositionally biased region" description="Basic and acidic residues" evidence="1">
    <location>
        <begin position="100"/>
        <end position="111"/>
    </location>
</feature>